<evidence type="ECO:0000313" key="2">
    <source>
        <dbReference type="EMBL" id="POS72584.1"/>
    </source>
</evidence>
<reference evidence="2" key="1">
    <citation type="submission" date="2017-09" db="EMBL/GenBank/DDBJ databases">
        <title>Polyketide synthases of a Diaporthe helianthi virulent isolate.</title>
        <authorList>
            <person name="Baroncelli R."/>
        </authorList>
    </citation>
    <scope>NUCLEOTIDE SEQUENCE [LARGE SCALE GENOMIC DNA]</scope>
    <source>
        <strain evidence="2">7/96</strain>
    </source>
</reference>
<comment type="caution">
    <text evidence="2">The sequence shown here is derived from an EMBL/GenBank/DDBJ whole genome shotgun (WGS) entry which is preliminary data.</text>
</comment>
<feature type="compositionally biased region" description="Polar residues" evidence="1">
    <location>
        <begin position="61"/>
        <end position="79"/>
    </location>
</feature>
<proteinExistence type="predicted"/>
<feature type="region of interest" description="Disordered" evidence="1">
    <location>
        <begin position="1"/>
        <end position="54"/>
    </location>
</feature>
<protein>
    <submittedName>
        <fullName evidence="2">Uncharacterized protein</fullName>
    </submittedName>
</protein>
<accession>A0A2P5HQQ9</accession>
<sequence length="198" mass="21858">MMSGMTDSAGGLRSATSAYSRTRFTAADKSIAPERTSSYMLPEQRKRFPRRTTEPIPETFTIRTTSPTPHARSTSRSNRAQFARVHTTAAPTNESSLAATAEIKITRTTTTTAADGPFIVENKTRQRFLLQIRMPVDADRDDMWDVDFHIKGKLPPAPAPPRAPSPGPPTSEVIEGAPRKEEGKVACAATERGKRWFR</sequence>
<evidence type="ECO:0000256" key="1">
    <source>
        <dbReference type="SAM" id="MobiDB-lite"/>
    </source>
</evidence>
<feature type="region of interest" description="Disordered" evidence="1">
    <location>
        <begin position="60"/>
        <end position="79"/>
    </location>
</feature>
<feature type="compositionally biased region" description="Polar residues" evidence="1">
    <location>
        <begin position="14"/>
        <end position="23"/>
    </location>
</feature>
<evidence type="ECO:0000313" key="3">
    <source>
        <dbReference type="Proteomes" id="UP000094444"/>
    </source>
</evidence>
<feature type="region of interest" description="Disordered" evidence="1">
    <location>
        <begin position="152"/>
        <end position="198"/>
    </location>
</feature>
<gene>
    <name evidence="2" type="ORF">DHEL01_v209019</name>
</gene>
<keyword evidence="3" id="KW-1185">Reference proteome</keyword>
<dbReference type="InParanoid" id="A0A2P5HQQ9"/>
<organism evidence="2 3">
    <name type="scientific">Diaporthe helianthi</name>
    <dbReference type="NCBI Taxonomy" id="158607"/>
    <lineage>
        <taxon>Eukaryota</taxon>
        <taxon>Fungi</taxon>
        <taxon>Dikarya</taxon>
        <taxon>Ascomycota</taxon>
        <taxon>Pezizomycotina</taxon>
        <taxon>Sordariomycetes</taxon>
        <taxon>Sordariomycetidae</taxon>
        <taxon>Diaporthales</taxon>
        <taxon>Diaporthaceae</taxon>
        <taxon>Diaporthe</taxon>
    </lineage>
</organism>
<name>A0A2P5HQQ9_DIAHE</name>
<dbReference type="Proteomes" id="UP000094444">
    <property type="component" value="Unassembled WGS sequence"/>
</dbReference>
<dbReference type="EMBL" id="MAVT02000968">
    <property type="protein sequence ID" value="POS72584.1"/>
    <property type="molecule type" value="Genomic_DNA"/>
</dbReference>
<dbReference type="AlphaFoldDB" id="A0A2P5HQQ9"/>
<feature type="compositionally biased region" description="Pro residues" evidence="1">
    <location>
        <begin position="155"/>
        <end position="169"/>
    </location>
</feature>